<feature type="chain" id="PRO_5046106857" evidence="1">
    <location>
        <begin position="27"/>
        <end position="167"/>
    </location>
</feature>
<evidence type="ECO:0000313" key="2">
    <source>
        <dbReference type="EMBL" id="KAL2799469.1"/>
    </source>
</evidence>
<gene>
    <name evidence="2" type="ORF">BJX66DRAFT_332955</name>
</gene>
<sequence length="167" mass="18957">MMRPQLFDPLWALLVILAALAVMAPAFPTPSALADPESDYVIPSWEVVPYPGAAPILLNGTVEQVYAKLHEMNPNYDIDWENEDDSDIDIDVDIESNTALDLELERREREHNDFYLPSFNNIADGAQVILNICGKDSKKIKGWLGHGDDKWRVNVFYLREVPNQGWC</sequence>
<dbReference type="EMBL" id="JBFTWV010000007">
    <property type="protein sequence ID" value="KAL2799469.1"/>
    <property type="molecule type" value="Genomic_DNA"/>
</dbReference>
<organism evidence="2 3">
    <name type="scientific">Aspergillus keveii</name>
    <dbReference type="NCBI Taxonomy" id="714993"/>
    <lineage>
        <taxon>Eukaryota</taxon>
        <taxon>Fungi</taxon>
        <taxon>Dikarya</taxon>
        <taxon>Ascomycota</taxon>
        <taxon>Pezizomycotina</taxon>
        <taxon>Eurotiomycetes</taxon>
        <taxon>Eurotiomycetidae</taxon>
        <taxon>Eurotiales</taxon>
        <taxon>Aspergillaceae</taxon>
        <taxon>Aspergillus</taxon>
        <taxon>Aspergillus subgen. Nidulantes</taxon>
    </lineage>
</organism>
<dbReference type="Proteomes" id="UP001610563">
    <property type="component" value="Unassembled WGS sequence"/>
</dbReference>
<feature type="signal peptide" evidence="1">
    <location>
        <begin position="1"/>
        <end position="26"/>
    </location>
</feature>
<evidence type="ECO:0000256" key="1">
    <source>
        <dbReference type="SAM" id="SignalP"/>
    </source>
</evidence>
<protein>
    <submittedName>
        <fullName evidence="2">Uncharacterized protein</fullName>
    </submittedName>
</protein>
<comment type="caution">
    <text evidence="2">The sequence shown here is derived from an EMBL/GenBank/DDBJ whole genome shotgun (WGS) entry which is preliminary data.</text>
</comment>
<evidence type="ECO:0000313" key="3">
    <source>
        <dbReference type="Proteomes" id="UP001610563"/>
    </source>
</evidence>
<keyword evidence="3" id="KW-1185">Reference proteome</keyword>
<reference evidence="2 3" key="1">
    <citation type="submission" date="2024-07" db="EMBL/GenBank/DDBJ databases">
        <title>Section-level genome sequencing and comparative genomics of Aspergillus sections Usti and Cavernicolus.</title>
        <authorList>
            <consortium name="Lawrence Berkeley National Laboratory"/>
            <person name="Nybo J.L."/>
            <person name="Vesth T.C."/>
            <person name="Theobald S."/>
            <person name="Frisvad J.C."/>
            <person name="Larsen T.O."/>
            <person name="Kjaerboelling I."/>
            <person name="Rothschild-Mancinelli K."/>
            <person name="Lyhne E.K."/>
            <person name="Kogle M.E."/>
            <person name="Barry K."/>
            <person name="Clum A."/>
            <person name="Na H."/>
            <person name="Ledsgaard L."/>
            <person name="Lin J."/>
            <person name="Lipzen A."/>
            <person name="Kuo A."/>
            <person name="Riley R."/>
            <person name="Mondo S."/>
            <person name="Labutti K."/>
            <person name="Haridas S."/>
            <person name="Pangalinan J."/>
            <person name="Salamov A.A."/>
            <person name="Simmons B.A."/>
            <person name="Magnuson J.K."/>
            <person name="Chen J."/>
            <person name="Drula E."/>
            <person name="Henrissat B."/>
            <person name="Wiebenga A."/>
            <person name="Lubbers R.J."/>
            <person name="Gomes A.C."/>
            <person name="Makela M.R."/>
            <person name="Stajich J."/>
            <person name="Grigoriev I.V."/>
            <person name="Mortensen U.H."/>
            <person name="De Vries R.P."/>
            <person name="Baker S.E."/>
            <person name="Andersen M.R."/>
        </authorList>
    </citation>
    <scope>NUCLEOTIDE SEQUENCE [LARGE SCALE GENOMIC DNA]</scope>
    <source>
        <strain evidence="2 3">CBS 209.92</strain>
    </source>
</reference>
<name>A0ABR4GLI0_9EURO</name>
<keyword evidence="1" id="KW-0732">Signal</keyword>
<accession>A0ABR4GLI0</accession>
<proteinExistence type="predicted"/>